<proteinExistence type="predicted"/>
<dbReference type="EMBL" id="JAJEQR010000002">
    <property type="protein sequence ID" value="MCC2229492.1"/>
    <property type="molecule type" value="Genomic_DNA"/>
</dbReference>
<comment type="caution">
    <text evidence="1">The sequence shown here is derived from an EMBL/GenBank/DDBJ whole genome shotgun (WGS) entry which is preliminary data.</text>
</comment>
<dbReference type="AlphaFoldDB" id="A0AAE3JE50"/>
<organism evidence="1 2">
    <name type="scientific">Hominifimenecus microfluidus</name>
    <dbReference type="NCBI Taxonomy" id="2885348"/>
    <lineage>
        <taxon>Bacteria</taxon>
        <taxon>Bacillati</taxon>
        <taxon>Bacillota</taxon>
        <taxon>Clostridia</taxon>
        <taxon>Lachnospirales</taxon>
        <taxon>Lachnospiraceae</taxon>
        <taxon>Hominifimenecus</taxon>
    </lineage>
</organism>
<protein>
    <submittedName>
        <fullName evidence="1">MobC family plasmid mobilization relaxosome protein</fullName>
    </submittedName>
</protein>
<dbReference type="InterPro" id="IPR053842">
    <property type="entry name" value="NikA-like"/>
</dbReference>
<accession>A0AAE3JE50</accession>
<reference evidence="1" key="1">
    <citation type="submission" date="2021-10" db="EMBL/GenBank/DDBJ databases">
        <title>Anaerobic single-cell dispensing facilitates the cultivation of human gut bacteria.</title>
        <authorList>
            <person name="Afrizal A."/>
        </authorList>
    </citation>
    <scope>NUCLEOTIDE SEQUENCE</scope>
    <source>
        <strain evidence="1">CLA-AA-H215</strain>
    </source>
</reference>
<name>A0AAE3JE50_9FIRM</name>
<dbReference type="RefSeq" id="WP_290904792.1">
    <property type="nucleotide sequence ID" value="NZ_JAJEQR010000002.1"/>
</dbReference>
<dbReference type="Proteomes" id="UP001198182">
    <property type="component" value="Unassembled WGS sequence"/>
</dbReference>
<evidence type="ECO:0000313" key="1">
    <source>
        <dbReference type="EMBL" id="MCC2229492.1"/>
    </source>
</evidence>
<evidence type="ECO:0000313" key="2">
    <source>
        <dbReference type="Proteomes" id="UP001198182"/>
    </source>
</evidence>
<gene>
    <name evidence="1" type="ORF">LKD81_00565</name>
</gene>
<sequence length="113" mass="13321">MANRNRKHKITLYLSDDEMYILKNKSKLSSLGSMSAYLRNLIIYGYVYDVDYKFLHDYSVELSRISNLLNQIAKRANTTGNLYSEDIKEVKELMQKVWHTHESMLSKQPLISR</sequence>
<keyword evidence="2" id="KW-1185">Reference proteome</keyword>
<dbReference type="Pfam" id="PF21983">
    <property type="entry name" value="NikA-like"/>
    <property type="match status" value="1"/>
</dbReference>